<gene>
    <name evidence="1" type="ORF">CQU01_23920</name>
</gene>
<reference evidence="1 2" key="1">
    <citation type="submission" date="2019-07" db="EMBL/GenBank/DDBJ databases">
        <title>Whole genome shotgun sequence of Cerasibacillus quisquiliarum NBRC 102429.</title>
        <authorList>
            <person name="Hosoyama A."/>
            <person name="Uohara A."/>
            <person name="Ohji S."/>
            <person name="Ichikawa N."/>
        </authorList>
    </citation>
    <scope>NUCLEOTIDE SEQUENCE [LARGE SCALE GENOMIC DNA]</scope>
    <source>
        <strain evidence="1 2">NBRC 102429</strain>
    </source>
</reference>
<name>A0A511UZS4_9BACI</name>
<dbReference type="EMBL" id="BJXW01000030">
    <property type="protein sequence ID" value="GEN32154.1"/>
    <property type="molecule type" value="Genomic_DNA"/>
</dbReference>
<organism evidence="1 2">
    <name type="scientific">Cerasibacillus quisquiliarum</name>
    <dbReference type="NCBI Taxonomy" id="227865"/>
    <lineage>
        <taxon>Bacteria</taxon>
        <taxon>Bacillati</taxon>
        <taxon>Bacillota</taxon>
        <taxon>Bacilli</taxon>
        <taxon>Bacillales</taxon>
        <taxon>Bacillaceae</taxon>
        <taxon>Cerasibacillus</taxon>
    </lineage>
</organism>
<protein>
    <submittedName>
        <fullName evidence="1">Uncharacterized protein</fullName>
    </submittedName>
</protein>
<accession>A0A511UZS4</accession>
<dbReference type="AlphaFoldDB" id="A0A511UZS4"/>
<proteinExistence type="predicted"/>
<evidence type="ECO:0000313" key="2">
    <source>
        <dbReference type="Proteomes" id="UP000321491"/>
    </source>
</evidence>
<keyword evidence="2" id="KW-1185">Reference proteome</keyword>
<comment type="caution">
    <text evidence="1">The sequence shown here is derived from an EMBL/GenBank/DDBJ whole genome shotgun (WGS) entry which is preliminary data.</text>
</comment>
<dbReference type="Proteomes" id="UP000321491">
    <property type="component" value="Unassembled WGS sequence"/>
</dbReference>
<sequence length="61" mass="7250">MTFKEGPPNPKHKLHEEVKDFVMHARLNFRHGWECSSFLFIADIYCTIQHLIRNGIIKLQN</sequence>
<evidence type="ECO:0000313" key="1">
    <source>
        <dbReference type="EMBL" id="GEN32154.1"/>
    </source>
</evidence>